<evidence type="ECO:0000313" key="1">
    <source>
        <dbReference type="EMBL" id="RHM66141.1"/>
    </source>
</evidence>
<comment type="caution">
    <text evidence="1">The sequence shown here is derived from an EMBL/GenBank/DDBJ whole genome shotgun (WGS) entry which is preliminary data.</text>
</comment>
<sequence>MRVGLIDCDSHNFFNFSLMKISFYHKQMENTVEFTDMGTYYDVLYVSKIFTESKEPEMSSDYGRMLLNGIGYELDN</sequence>
<evidence type="ECO:0000313" key="2">
    <source>
        <dbReference type="Proteomes" id="UP000285610"/>
    </source>
</evidence>
<dbReference type="EMBL" id="QRQE01000150">
    <property type="protein sequence ID" value="RHM66141.1"/>
    <property type="molecule type" value="Genomic_DNA"/>
</dbReference>
<protein>
    <submittedName>
        <fullName evidence="1">Uncharacterized protein</fullName>
    </submittedName>
</protein>
<dbReference type="AlphaFoldDB" id="A0A415RV08"/>
<dbReference type="Proteomes" id="UP000285610">
    <property type="component" value="Unassembled WGS sequence"/>
</dbReference>
<proteinExistence type="predicted"/>
<gene>
    <name evidence="1" type="ORF">DWZ50_20715</name>
</gene>
<name>A0A415RV08_MEDGN</name>
<accession>A0A415RV08</accession>
<reference evidence="1 2" key="1">
    <citation type="submission" date="2018-08" db="EMBL/GenBank/DDBJ databases">
        <title>A genome reference for cultivated species of the human gut microbiota.</title>
        <authorList>
            <person name="Zou Y."/>
            <person name="Xue W."/>
            <person name="Luo G."/>
        </authorList>
    </citation>
    <scope>NUCLEOTIDE SEQUENCE [LARGE SCALE GENOMIC DNA]</scope>
    <source>
        <strain evidence="1 2">AF33-12</strain>
    </source>
</reference>
<organism evidence="1 2">
    <name type="scientific">Mediterraneibacter gnavus</name>
    <name type="common">Ruminococcus gnavus</name>
    <dbReference type="NCBI Taxonomy" id="33038"/>
    <lineage>
        <taxon>Bacteria</taxon>
        <taxon>Bacillati</taxon>
        <taxon>Bacillota</taxon>
        <taxon>Clostridia</taxon>
        <taxon>Lachnospirales</taxon>
        <taxon>Lachnospiraceae</taxon>
        <taxon>Mediterraneibacter</taxon>
    </lineage>
</organism>